<reference evidence="8" key="1">
    <citation type="submission" date="2016-10" db="EMBL/GenBank/DDBJ databases">
        <authorList>
            <person name="Varghese N."/>
            <person name="Submissions S."/>
        </authorList>
    </citation>
    <scope>NUCLEOTIDE SEQUENCE [LARGE SCALE GENOMIC DNA]</scope>
    <source>
        <strain evidence="8">XBD1002</strain>
    </source>
</reference>
<dbReference type="Proteomes" id="UP000182737">
    <property type="component" value="Unassembled WGS sequence"/>
</dbReference>
<evidence type="ECO:0000313" key="7">
    <source>
        <dbReference type="EMBL" id="SFJ07430.1"/>
    </source>
</evidence>
<keyword evidence="4" id="KW-1133">Transmembrane helix</keyword>
<proteinExistence type="inferred from homology"/>
<dbReference type="InterPro" id="IPR004089">
    <property type="entry name" value="MCPsignal_dom"/>
</dbReference>
<dbReference type="AlphaFoldDB" id="A0A1I3NES5"/>
<keyword evidence="4" id="KW-0812">Transmembrane</keyword>
<dbReference type="InterPro" id="IPR029151">
    <property type="entry name" value="Sensor-like_sf"/>
</dbReference>
<protein>
    <submittedName>
        <fullName evidence="7">Methyl-accepting chemotaxis protein</fullName>
    </submittedName>
</protein>
<dbReference type="GO" id="GO:0016020">
    <property type="term" value="C:membrane"/>
    <property type="evidence" value="ECO:0007669"/>
    <property type="project" value="InterPro"/>
</dbReference>
<evidence type="ECO:0000259" key="6">
    <source>
        <dbReference type="PROSITE" id="PS50885"/>
    </source>
</evidence>
<dbReference type="PANTHER" id="PTHR32089">
    <property type="entry name" value="METHYL-ACCEPTING CHEMOTAXIS PROTEIN MCPB"/>
    <property type="match status" value="1"/>
</dbReference>
<dbReference type="PROSITE" id="PS50111">
    <property type="entry name" value="CHEMOTAXIS_TRANSDUC_2"/>
    <property type="match status" value="1"/>
</dbReference>
<dbReference type="EMBL" id="FORI01000014">
    <property type="protein sequence ID" value="SFJ07430.1"/>
    <property type="molecule type" value="Genomic_DNA"/>
</dbReference>
<dbReference type="InterPro" id="IPR029150">
    <property type="entry name" value="dCache_3"/>
</dbReference>
<keyword evidence="8" id="KW-1185">Reference proteome</keyword>
<sequence length="682" mass="73826">MKRTGSVSVRVIGVIVVGMAAFSIALFAIVNRQLIFGFENYITKSLAYESTGVQKYIDDNIEDLKHSTLSLKDSFYDGYAQYGFNTRFVSDICHNVIKYFDADGAIIVDANGNKESTTSLGSVDFSKYIKRALSGEEVESTFMDGRHLYAVVASPLKVDGKTVGAVVTKKRITNDNFVTTIASLYDVEAEYYSGYKRIYSTFTLMTGSEIENKEVVDRVLKGESVQGILNVRGDKYISYFFPIKDAEGNVLTTFYIGKPISDVYEMATQIIVPLLFITGGITAILILVMILMLYKTVLNKVKYVGKSIKTLSSGNADLTVRVPVKGNDEFSELGSDVNQFINLLQSLVQKLNGAQVALEQIGNELGVNSQETASATNEIMANINSVRMQAETQSAAVSETSNVLENSREHVGELVDLVNNQVAGITQASAAIEEMISNISAVSNSVKMMSESFKILGSNVGDGNQKLENVGARVNQMAAQSKMLIQANNMIAQVASQTNLLAMNAAIEAAHAGEAGRGFSVVADEIRKLAETSAAQSKNIYSELKEISGSIDDVVGLSQEAQNSFDAIVNQLNVTDSIMSQIDNAMTEQSAASTQILDALSDMKGQSASVNEKSVNLRKGIEDVQNNMTVVSQVSDLILGSMDEMAAGSQQISSSSQSVSELAKNTRDNIQMMDSLLRQFTA</sequence>
<dbReference type="PANTHER" id="PTHR32089:SF112">
    <property type="entry name" value="LYSOZYME-LIKE PROTEIN-RELATED"/>
    <property type="match status" value="1"/>
</dbReference>
<evidence type="ECO:0000256" key="1">
    <source>
        <dbReference type="ARBA" id="ARBA00023224"/>
    </source>
</evidence>
<dbReference type="PROSITE" id="PS50885">
    <property type="entry name" value="HAMP"/>
    <property type="match status" value="1"/>
</dbReference>
<feature type="transmembrane region" description="Helical" evidence="4">
    <location>
        <begin position="7"/>
        <end position="30"/>
    </location>
</feature>
<dbReference type="InterPro" id="IPR003660">
    <property type="entry name" value="HAMP_dom"/>
</dbReference>
<accession>A0A1I3NES5</accession>
<dbReference type="Pfam" id="PF14827">
    <property type="entry name" value="dCache_3"/>
    <property type="match status" value="1"/>
</dbReference>
<organism evidence="7 8">
    <name type="scientific">Treponema bryantii</name>
    <dbReference type="NCBI Taxonomy" id="163"/>
    <lineage>
        <taxon>Bacteria</taxon>
        <taxon>Pseudomonadati</taxon>
        <taxon>Spirochaetota</taxon>
        <taxon>Spirochaetia</taxon>
        <taxon>Spirochaetales</taxon>
        <taxon>Treponemataceae</taxon>
        <taxon>Treponema</taxon>
    </lineage>
</organism>
<dbReference type="InterPro" id="IPR004090">
    <property type="entry name" value="Chemotax_Me-accpt_rcpt"/>
</dbReference>
<keyword evidence="1 3" id="KW-0807">Transducer</keyword>
<dbReference type="SUPFAM" id="SSF103190">
    <property type="entry name" value="Sensory domain-like"/>
    <property type="match status" value="1"/>
</dbReference>
<feature type="domain" description="HAMP" evidence="6">
    <location>
        <begin position="295"/>
        <end position="349"/>
    </location>
</feature>
<dbReference type="Gene3D" id="1.10.287.950">
    <property type="entry name" value="Methyl-accepting chemotaxis protein"/>
    <property type="match status" value="1"/>
</dbReference>
<dbReference type="SMART" id="SM00304">
    <property type="entry name" value="HAMP"/>
    <property type="match status" value="1"/>
</dbReference>
<evidence type="ECO:0000256" key="4">
    <source>
        <dbReference type="SAM" id="Phobius"/>
    </source>
</evidence>
<gene>
    <name evidence="7" type="ORF">SAMN04487775_1146</name>
</gene>
<dbReference type="CDD" id="cd06225">
    <property type="entry name" value="HAMP"/>
    <property type="match status" value="1"/>
</dbReference>
<evidence type="ECO:0000313" key="8">
    <source>
        <dbReference type="Proteomes" id="UP000182737"/>
    </source>
</evidence>
<dbReference type="OrthoDB" id="9814363at2"/>
<dbReference type="GO" id="GO:0006935">
    <property type="term" value="P:chemotaxis"/>
    <property type="evidence" value="ECO:0007669"/>
    <property type="project" value="InterPro"/>
</dbReference>
<dbReference type="GO" id="GO:0004888">
    <property type="term" value="F:transmembrane signaling receptor activity"/>
    <property type="evidence" value="ECO:0007669"/>
    <property type="project" value="InterPro"/>
</dbReference>
<dbReference type="GO" id="GO:0007165">
    <property type="term" value="P:signal transduction"/>
    <property type="evidence" value="ECO:0007669"/>
    <property type="project" value="UniProtKB-KW"/>
</dbReference>
<dbReference type="PRINTS" id="PR00260">
    <property type="entry name" value="CHEMTRNSDUCR"/>
</dbReference>
<name>A0A1I3NES5_9SPIR</name>
<feature type="transmembrane region" description="Helical" evidence="4">
    <location>
        <begin position="270"/>
        <end position="294"/>
    </location>
</feature>
<dbReference type="Gene3D" id="6.10.340.10">
    <property type="match status" value="1"/>
</dbReference>
<dbReference type="Pfam" id="PF00015">
    <property type="entry name" value="MCPsignal"/>
    <property type="match status" value="1"/>
</dbReference>
<dbReference type="RefSeq" id="WP_074933708.1">
    <property type="nucleotide sequence ID" value="NZ_FORI01000014.1"/>
</dbReference>
<evidence type="ECO:0000256" key="3">
    <source>
        <dbReference type="PROSITE-ProRule" id="PRU00284"/>
    </source>
</evidence>
<dbReference type="SMART" id="SM00283">
    <property type="entry name" value="MA"/>
    <property type="match status" value="1"/>
</dbReference>
<evidence type="ECO:0000259" key="5">
    <source>
        <dbReference type="PROSITE" id="PS50111"/>
    </source>
</evidence>
<evidence type="ECO:0000256" key="2">
    <source>
        <dbReference type="ARBA" id="ARBA00029447"/>
    </source>
</evidence>
<dbReference type="Pfam" id="PF00672">
    <property type="entry name" value="HAMP"/>
    <property type="match status" value="1"/>
</dbReference>
<feature type="domain" description="Methyl-accepting transducer" evidence="5">
    <location>
        <begin position="396"/>
        <end position="622"/>
    </location>
</feature>
<dbReference type="SUPFAM" id="SSF58104">
    <property type="entry name" value="Methyl-accepting chemotaxis protein (MCP) signaling domain"/>
    <property type="match status" value="2"/>
</dbReference>
<comment type="similarity">
    <text evidence="2">Belongs to the methyl-accepting chemotaxis (MCP) protein family.</text>
</comment>
<keyword evidence="4" id="KW-0472">Membrane</keyword>